<dbReference type="InterPro" id="IPR029057">
    <property type="entry name" value="PRTase-like"/>
</dbReference>
<evidence type="ECO:0000256" key="1">
    <source>
        <dbReference type="ARBA" id="ARBA00008007"/>
    </source>
</evidence>
<name>A0A840Q647_9PSEU</name>
<gene>
    <name evidence="2" type="ORF">BJ970_002705</name>
</gene>
<keyword evidence="3" id="KW-1185">Reference proteome</keyword>
<protein>
    <submittedName>
        <fullName evidence="2">Putative amidophosphoribosyltransferase</fullName>
    </submittedName>
</protein>
<dbReference type="Proteomes" id="UP000584374">
    <property type="component" value="Unassembled WGS sequence"/>
</dbReference>
<dbReference type="InterPro" id="IPR051910">
    <property type="entry name" value="ComF/GntX_DNA_util-trans"/>
</dbReference>
<dbReference type="InterPro" id="IPR000836">
    <property type="entry name" value="PRTase_dom"/>
</dbReference>
<dbReference type="Gene3D" id="3.40.50.2020">
    <property type="match status" value="1"/>
</dbReference>
<dbReference type="RefSeq" id="WP_184726557.1">
    <property type="nucleotide sequence ID" value="NZ_JACHIW010000001.1"/>
</dbReference>
<evidence type="ECO:0000313" key="2">
    <source>
        <dbReference type="EMBL" id="MBB5155171.1"/>
    </source>
</evidence>
<comment type="caution">
    <text evidence="2">The sequence shown here is derived from an EMBL/GenBank/DDBJ whole genome shotgun (WGS) entry which is preliminary data.</text>
</comment>
<dbReference type="EMBL" id="JACHIW010000001">
    <property type="protein sequence ID" value="MBB5155171.1"/>
    <property type="molecule type" value="Genomic_DNA"/>
</dbReference>
<sequence length="229" mass="23804">MRASWLDDGLSGLIDLLLPLRCAGCDAPGTAWCRACSAGLGGLRRVERPLLAEPAPPVYALGAYRGPARRAVLAYKESGRRNLAAPLARHLAVGLRAITAEHRLGRAWWLVPAPSRRIASRRRGGAHMSRIAHRVAAELTRAGWPTSVADCLVTARGAVDSAGLDAAERVSNLSGRVLARTGRFPPPTAQVALIDDVITTAATVASCLEVLGTAGVGVAAVLSLTATAG</sequence>
<dbReference type="AlphaFoldDB" id="A0A840Q647"/>
<comment type="similarity">
    <text evidence="1">Belongs to the ComF/GntX family.</text>
</comment>
<dbReference type="SUPFAM" id="SSF53271">
    <property type="entry name" value="PRTase-like"/>
    <property type="match status" value="1"/>
</dbReference>
<evidence type="ECO:0000313" key="3">
    <source>
        <dbReference type="Proteomes" id="UP000584374"/>
    </source>
</evidence>
<dbReference type="CDD" id="cd06223">
    <property type="entry name" value="PRTases_typeI"/>
    <property type="match status" value="1"/>
</dbReference>
<dbReference type="PANTHER" id="PTHR47505">
    <property type="entry name" value="DNA UTILIZATION PROTEIN YHGH"/>
    <property type="match status" value="1"/>
</dbReference>
<keyword evidence="2" id="KW-0328">Glycosyltransferase</keyword>
<proteinExistence type="inferred from homology"/>
<reference evidence="2 3" key="1">
    <citation type="submission" date="2020-08" db="EMBL/GenBank/DDBJ databases">
        <title>Sequencing the genomes of 1000 actinobacteria strains.</title>
        <authorList>
            <person name="Klenk H.-P."/>
        </authorList>
    </citation>
    <scope>NUCLEOTIDE SEQUENCE [LARGE SCALE GENOMIC DNA]</scope>
    <source>
        <strain evidence="2 3">DSM 45584</strain>
    </source>
</reference>
<organism evidence="2 3">
    <name type="scientific">Saccharopolyspora phatthalungensis</name>
    <dbReference type="NCBI Taxonomy" id="664693"/>
    <lineage>
        <taxon>Bacteria</taxon>
        <taxon>Bacillati</taxon>
        <taxon>Actinomycetota</taxon>
        <taxon>Actinomycetes</taxon>
        <taxon>Pseudonocardiales</taxon>
        <taxon>Pseudonocardiaceae</taxon>
        <taxon>Saccharopolyspora</taxon>
    </lineage>
</organism>
<dbReference type="GO" id="GO:0016757">
    <property type="term" value="F:glycosyltransferase activity"/>
    <property type="evidence" value="ECO:0007669"/>
    <property type="project" value="UniProtKB-KW"/>
</dbReference>
<keyword evidence="2" id="KW-0808">Transferase</keyword>
<accession>A0A840Q647</accession>
<dbReference type="PANTHER" id="PTHR47505:SF1">
    <property type="entry name" value="DNA UTILIZATION PROTEIN YHGH"/>
    <property type="match status" value="1"/>
</dbReference>